<evidence type="ECO:0000313" key="1">
    <source>
        <dbReference type="EMBL" id="KZL69525.1"/>
    </source>
</evidence>
<organism evidence="1 2">
    <name type="scientific">Colletotrichum incanum</name>
    <name type="common">Soybean anthracnose fungus</name>
    <dbReference type="NCBI Taxonomy" id="1573173"/>
    <lineage>
        <taxon>Eukaryota</taxon>
        <taxon>Fungi</taxon>
        <taxon>Dikarya</taxon>
        <taxon>Ascomycota</taxon>
        <taxon>Pezizomycotina</taxon>
        <taxon>Sordariomycetes</taxon>
        <taxon>Hypocreomycetidae</taxon>
        <taxon>Glomerellales</taxon>
        <taxon>Glomerellaceae</taxon>
        <taxon>Colletotrichum</taxon>
        <taxon>Colletotrichum spaethianum species complex</taxon>
    </lineage>
</organism>
<gene>
    <name evidence="1" type="ORF">CI238_00666</name>
</gene>
<evidence type="ECO:0000313" key="2">
    <source>
        <dbReference type="Proteomes" id="UP000076584"/>
    </source>
</evidence>
<accession>A0A161VHN9</accession>
<sequence length="223" mass="23809">LRSSSISSRCSSDWSWWKISSPEVIQEIMSMASRTQSNSGLADARSTAPRGAAMGKPAILRPASVMVPSSASAPSPWRLTSALSMASISGVSIRGNPRISSIPLAFIVRTAPRTSILKISGRSVSSKEPNVPSVYNLKHLPGPSRPARPVLWIADDLEIGLARSDSMPRRARNCLTLALPPSTTYRTPGTVTDVSAILVANTIFLVNPPFTGWKAACWPSIDS</sequence>
<name>A0A161VHN9_COLIC</name>
<dbReference type="Proteomes" id="UP000076584">
    <property type="component" value="Unassembled WGS sequence"/>
</dbReference>
<comment type="caution">
    <text evidence="1">The sequence shown here is derived from an EMBL/GenBank/DDBJ whole genome shotgun (WGS) entry which is preliminary data.</text>
</comment>
<reference evidence="1 2" key="1">
    <citation type="submission" date="2015-06" db="EMBL/GenBank/DDBJ databases">
        <title>Survival trade-offs in plant roots during colonization by closely related pathogenic and mutualistic fungi.</title>
        <authorList>
            <person name="Hacquard S."/>
            <person name="Kracher B."/>
            <person name="Hiruma K."/>
            <person name="Weinman A."/>
            <person name="Muench P."/>
            <person name="Garrido Oter R."/>
            <person name="Ver Loren van Themaat E."/>
            <person name="Dallerey J.-F."/>
            <person name="Damm U."/>
            <person name="Henrissat B."/>
            <person name="Lespinet O."/>
            <person name="Thon M."/>
            <person name="Kemen E."/>
            <person name="McHardy A.C."/>
            <person name="Schulze-Lefert P."/>
            <person name="O'Connell R.J."/>
        </authorList>
    </citation>
    <scope>NUCLEOTIDE SEQUENCE [LARGE SCALE GENOMIC DNA]</scope>
    <source>
        <strain evidence="1 2">MAFF 238704</strain>
    </source>
</reference>
<dbReference type="AlphaFoldDB" id="A0A161VHN9"/>
<protein>
    <submittedName>
        <fullName evidence="1">Uncharacterized protein</fullName>
    </submittedName>
</protein>
<proteinExistence type="predicted"/>
<feature type="non-terminal residue" evidence="1">
    <location>
        <position position="1"/>
    </location>
</feature>
<dbReference type="EMBL" id="LFIW01002480">
    <property type="protein sequence ID" value="KZL69525.1"/>
    <property type="molecule type" value="Genomic_DNA"/>
</dbReference>
<keyword evidence="2" id="KW-1185">Reference proteome</keyword>